<dbReference type="EMBL" id="APAU02000038">
    <property type="protein sequence ID" value="EUB59851.1"/>
    <property type="molecule type" value="Genomic_DNA"/>
</dbReference>
<sequence>MQGCNVPESSGGLTGPFGNANAWRELTPKGGNVSEYKPKMNITLGGSTYTKTIDLESQDFYDMPHFGTFESETSGPNSSPIIESSIQNNGQVIQCSANCNEPKISPNLASNHPAELANFPITKTPEKTNSTPRSTFFSRLARRLTIRRTVPKLGSFSPPHGSANPLEGVIEKSSPQISTGRKIRRWLSKHLMAPPKNSLHKASPTTLDGAVDKCVSQSADDFGSAPTQRRALPPPNTSTSSLCNSPTGTISLADEPFEASGNGIRQETFSYGSGRLNSTGAGPPPRYLNVSLAAFGYTGCNRKWVSAQTLERGKTAATAQASSSAVLATSVTPQRHKSTSPTSSPHTFAQRPYRLDFRDGQNPEASSTIQASGASPAAVTERPNNSAGVAIRVRRNCLNAISITTGGEGDQSQDLNRSRHSHNEHWNRSSLIMLAVAQASPRSHNVPPSVAGSTVNMAGRQSISHGDTTGGSPASPSKPFSGHRLVSGEENSSLDVSLPKVEEVPSINTTDTSQEEAIALTTGLEEAASSLALVNGHTLDKNKGEMAVAVLPMKGEQSDEVKDGHHFLRVVEDTAQELRDRVEEIERDLNENEFPDEVSGHLRTTVGKVNLLLSQKFVQFRGLCMDSIEAGQAADSAGEFVTLPSDLEGFWAMVMLQVDDVRSMIAKCNHMRRNDWRIAPDPSIHNGQNSCLQTVSSHHSLSPTSFCGHCDGTSSDPSKPKRCQLKTAASPATVKSRQNKEAADLARSQARERLKAAKRQYMRGRQDECNVSFNDSRSSKNALDGENSTFLVL</sequence>
<evidence type="ECO:0000256" key="1">
    <source>
        <dbReference type="ARBA" id="ARBA00008839"/>
    </source>
</evidence>
<feature type="region of interest" description="Disordered" evidence="2">
    <location>
        <begin position="317"/>
        <end position="383"/>
    </location>
</feature>
<feature type="region of interest" description="Disordered" evidence="2">
    <location>
        <begin position="1"/>
        <end position="20"/>
    </location>
</feature>
<dbReference type="GO" id="GO:0023052">
    <property type="term" value="P:signaling"/>
    <property type="evidence" value="ECO:0007669"/>
    <property type="project" value="InterPro"/>
</dbReference>
<dbReference type="RefSeq" id="XP_024351047.1">
    <property type="nucleotide sequence ID" value="XM_024494576.1"/>
</dbReference>
<dbReference type="CTD" id="36341042"/>
<reference evidence="3 4" key="1">
    <citation type="journal article" date="2013" name="Nat. Genet.">
        <title>The genome of the hydatid tapeworm Echinococcus granulosus.</title>
        <authorList>
            <person name="Zheng H."/>
            <person name="Zhang W."/>
            <person name="Zhang L."/>
            <person name="Zhang Z."/>
            <person name="Li J."/>
            <person name="Lu G."/>
            <person name="Zhu Y."/>
            <person name="Wang Y."/>
            <person name="Huang Y."/>
            <person name="Liu J."/>
            <person name="Kang H."/>
            <person name="Chen J."/>
            <person name="Wang L."/>
            <person name="Chen A."/>
            <person name="Yu S."/>
            <person name="Gao Z."/>
            <person name="Jin L."/>
            <person name="Gu W."/>
            <person name="Wang Z."/>
            <person name="Zhao L."/>
            <person name="Shi B."/>
            <person name="Wen H."/>
            <person name="Lin R."/>
            <person name="Jones M.K."/>
            <person name="Brejova B."/>
            <person name="Vinar T."/>
            <person name="Zhao G."/>
            <person name="McManus D.P."/>
            <person name="Chen Z."/>
            <person name="Zhou Y."/>
            <person name="Wang S."/>
        </authorList>
    </citation>
    <scope>NUCLEOTIDE SEQUENCE [LARGE SCALE GENOMIC DNA]</scope>
</reference>
<dbReference type="AlphaFoldDB" id="W6UFV9"/>
<dbReference type="KEGG" id="egl:EGR_05327"/>
<dbReference type="STRING" id="6210.W6UFV9"/>
<accession>W6UFV9</accession>
<feature type="region of interest" description="Disordered" evidence="2">
    <location>
        <begin position="403"/>
        <end position="423"/>
    </location>
</feature>
<evidence type="ECO:0000256" key="2">
    <source>
        <dbReference type="SAM" id="MobiDB-lite"/>
    </source>
</evidence>
<feature type="region of interest" description="Disordered" evidence="2">
    <location>
        <begin position="218"/>
        <end position="251"/>
    </location>
</feature>
<feature type="compositionally biased region" description="Polar residues" evidence="2">
    <location>
        <begin position="237"/>
        <end position="250"/>
    </location>
</feature>
<feature type="compositionally biased region" description="Polar residues" evidence="2">
    <location>
        <begin position="460"/>
        <end position="475"/>
    </location>
</feature>
<evidence type="ECO:0000313" key="4">
    <source>
        <dbReference type="Proteomes" id="UP000019149"/>
    </source>
</evidence>
<keyword evidence="4" id="KW-1185">Reference proteome</keyword>
<dbReference type="GO" id="GO:0098978">
    <property type="term" value="C:glutamatergic synapse"/>
    <property type="evidence" value="ECO:0007669"/>
    <property type="project" value="TreeGrafter"/>
</dbReference>
<gene>
    <name evidence="3" type="ORF">EGR_05327</name>
</gene>
<organism evidence="3 4">
    <name type="scientific">Echinococcus granulosus</name>
    <name type="common">Hydatid tapeworm</name>
    <dbReference type="NCBI Taxonomy" id="6210"/>
    <lineage>
        <taxon>Eukaryota</taxon>
        <taxon>Metazoa</taxon>
        <taxon>Spiralia</taxon>
        <taxon>Lophotrochozoa</taxon>
        <taxon>Platyhelminthes</taxon>
        <taxon>Cestoda</taxon>
        <taxon>Eucestoda</taxon>
        <taxon>Cyclophyllidea</taxon>
        <taxon>Taeniidae</taxon>
        <taxon>Echinococcus</taxon>
        <taxon>Echinococcus granulosus group</taxon>
    </lineage>
</organism>
<dbReference type="OMA" id="LEGFWAM"/>
<name>W6UFV9_ECHGR</name>
<feature type="region of interest" description="Disordered" evidence="2">
    <location>
        <begin position="710"/>
        <end position="745"/>
    </location>
</feature>
<feature type="compositionally biased region" description="Polar residues" evidence="2">
    <location>
        <begin position="403"/>
        <end position="415"/>
    </location>
</feature>
<dbReference type="Proteomes" id="UP000019149">
    <property type="component" value="Unassembled WGS sequence"/>
</dbReference>
<feature type="compositionally biased region" description="Low complexity" evidence="2">
    <location>
        <begin position="317"/>
        <end position="332"/>
    </location>
</feature>
<dbReference type="OrthoDB" id="10023951at2759"/>
<feature type="compositionally biased region" description="Polar residues" evidence="2">
    <location>
        <begin position="363"/>
        <end position="373"/>
    </location>
</feature>
<feature type="region of interest" description="Disordered" evidence="2">
    <location>
        <begin position="151"/>
        <end position="180"/>
    </location>
</feature>
<dbReference type="Pfam" id="PF03359">
    <property type="entry name" value="GKAP"/>
    <property type="match status" value="1"/>
</dbReference>
<evidence type="ECO:0000313" key="3">
    <source>
        <dbReference type="EMBL" id="EUB59851.1"/>
    </source>
</evidence>
<comment type="caution">
    <text evidence="3">The sequence shown here is derived from an EMBL/GenBank/DDBJ whole genome shotgun (WGS) entry which is preliminary data.</text>
</comment>
<comment type="similarity">
    <text evidence="1">Belongs to the SAPAP family.</text>
</comment>
<dbReference type="InterPro" id="IPR005026">
    <property type="entry name" value="SAPAP"/>
</dbReference>
<feature type="region of interest" description="Disordered" evidence="2">
    <location>
        <begin position="460"/>
        <end position="497"/>
    </location>
</feature>
<dbReference type="GeneID" id="36341042"/>
<dbReference type="GO" id="GO:0060090">
    <property type="term" value="F:molecular adaptor activity"/>
    <property type="evidence" value="ECO:0007669"/>
    <property type="project" value="TreeGrafter"/>
</dbReference>
<protein>
    <submittedName>
        <fullName evidence="3">Disks large-associated protein 2</fullName>
    </submittedName>
</protein>
<proteinExistence type="inferred from homology"/>
<dbReference type="PANTHER" id="PTHR12353">
    <property type="entry name" value="DISKS LARGE-ASSOCIATED PROTEIN DAP SAP90/PSD-95-ASSOCIATED PROTEIN"/>
    <property type="match status" value="1"/>
</dbReference>
<dbReference type="GO" id="GO:0099572">
    <property type="term" value="C:postsynaptic specialization"/>
    <property type="evidence" value="ECO:0007669"/>
    <property type="project" value="TreeGrafter"/>
</dbReference>
<dbReference type="PANTHER" id="PTHR12353:SF31">
    <property type="entry name" value="LD44824P"/>
    <property type="match status" value="1"/>
</dbReference>